<dbReference type="InterPro" id="IPR023214">
    <property type="entry name" value="HAD_sf"/>
</dbReference>
<dbReference type="Gene3D" id="3.40.50.1000">
    <property type="entry name" value="HAD superfamily/HAD-like"/>
    <property type="match status" value="1"/>
</dbReference>
<evidence type="ECO:0000313" key="2">
    <source>
        <dbReference type="Proteomes" id="UP000199103"/>
    </source>
</evidence>
<dbReference type="PANTHER" id="PTHR43481:SF4">
    <property type="entry name" value="GLYCEROL-1-PHOSPHATE PHOSPHOHYDROLASE 1-RELATED"/>
    <property type="match status" value="1"/>
</dbReference>
<dbReference type="GO" id="GO:0050308">
    <property type="term" value="F:sugar-phosphatase activity"/>
    <property type="evidence" value="ECO:0007669"/>
    <property type="project" value="TreeGrafter"/>
</dbReference>
<organism evidence="1 2">
    <name type="scientific">Microlunatus soli</name>
    <dbReference type="NCBI Taxonomy" id="630515"/>
    <lineage>
        <taxon>Bacteria</taxon>
        <taxon>Bacillati</taxon>
        <taxon>Actinomycetota</taxon>
        <taxon>Actinomycetes</taxon>
        <taxon>Propionibacteriales</taxon>
        <taxon>Propionibacteriaceae</taxon>
        <taxon>Microlunatus</taxon>
    </lineage>
</organism>
<dbReference type="Pfam" id="PF00702">
    <property type="entry name" value="Hydrolase"/>
    <property type="match status" value="1"/>
</dbReference>
<dbReference type="SUPFAM" id="SSF56784">
    <property type="entry name" value="HAD-like"/>
    <property type="match status" value="1"/>
</dbReference>
<dbReference type="NCBIfam" id="TIGR01509">
    <property type="entry name" value="HAD-SF-IA-v3"/>
    <property type="match status" value="1"/>
</dbReference>
<dbReference type="InterPro" id="IPR023198">
    <property type="entry name" value="PGP-like_dom2"/>
</dbReference>
<dbReference type="EMBL" id="LT629772">
    <property type="protein sequence ID" value="SDS78910.1"/>
    <property type="molecule type" value="Genomic_DNA"/>
</dbReference>
<reference evidence="1 2" key="1">
    <citation type="submission" date="2016-10" db="EMBL/GenBank/DDBJ databases">
        <authorList>
            <person name="de Groot N.N."/>
        </authorList>
    </citation>
    <scope>NUCLEOTIDE SEQUENCE [LARGE SCALE GENOMIC DNA]</scope>
    <source>
        <strain evidence="1 2">DSM 21800</strain>
    </source>
</reference>
<dbReference type="PANTHER" id="PTHR43481">
    <property type="entry name" value="FRUCTOSE-1-PHOSPHATE PHOSPHATASE"/>
    <property type="match status" value="1"/>
</dbReference>
<gene>
    <name evidence="1" type="ORF">SAMN04489812_3036</name>
</gene>
<dbReference type="InterPro" id="IPR006439">
    <property type="entry name" value="HAD-SF_hydro_IA"/>
</dbReference>
<dbReference type="STRING" id="630515.SAMN04489812_3036"/>
<keyword evidence="2" id="KW-1185">Reference proteome</keyword>
<protein>
    <submittedName>
        <fullName evidence="1">Sugar-phosphatase</fullName>
    </submittedName>
</protein>
<accession>A0A1H1V2Q9</accession>
<dbReference type="SFLD" id="SFLDS00003">
    <property type="entry name" value="Haloacid_Dehalogenase"/>
    <property type="match status" value="1"/>
</dbReference>
<dbReference type="InterPro" id="IPR036412">
    <property type="entry name" value="HAD-like_sf"/>
</dbReference>
<dbReference type="OrthoDB" id="9800058at2"/>
<dbReference type="Gene3D" id="1.10.150.240">
    <property type="entry name" value="Putative phosphatase, domain 2"/>
    <property type="match status" value="1"/>
</dbReference>
<sequence>MAIDSDRGAGLAERRFQAVIFDMDGTLIDSTPAVLRAWTTWALQQDVPAEALNGFHGVPSAGVVAAVLPADRQAAGLELINRLELTDTEGIVPLPGATGALAELPPDRIAIATSCTAPLAAARLAASGLVAPKVLVTVDDVERGKPAPDPYLKAAELLGFDPTSCLVVEDAPKGLQSAHAAGAATLAVVTTSPRDELLADLVVPDLSAVDWLINDDLTISVGRR</sequence>
<name>A0A1H1V2Q9_9ACTN</name>
<dbReference type="AlphaFoldDB" id="A0A1H1V2Q9"/>
<dbReference type="Proteomes" id="UP000199103">
    <property type="component" value="Chromosome I"/>
</dbReference>
<dbReference type="SFLD" id="SFLDG01129">
    <property type="entry name" value="C1.5:_HAD__Beta-PGM__Phosphata"/>
    <property type="match status" value="1"/>
</dbReference>
<dbReference type="InterPro" id="IPR051806">
    <property type="entry name" value="HAD-like_SPP"/>
</dbReference>
<evidence type="ECO:0000313" key="1">
    <source>
        <dbReference type="EMBL" id="SDS78910.1"/>
    </source>
</evidence>
<proteinExistence type="predicted"/>
<dbReference type="RefSeq" id="WP_091526079.1">
    <property type="nucleotide sequence ID" value="NZ_LT629772.1"/>
</dbReference>